<dbReference type="Proteomes" id="UP000189670">
    <property type="component" value="Unassembled WGS sequence"/>
</dbReference>
<gene>
    <name evidence="2" type="ORF">OMM_13950</name>
</gene>
<comment type="caution">
    <text evidence="2">The sequence shown here is derived from an EMBL/GenBank/DDBJ whole genome shotgun (WGS) entry which is preliminary data.</text>
</comment>
<dbReference type="NCBIfam" id="NF033559">
    <property type="entry name" value="transpos_IS1634"/>
    <property type="match status" value="1"/>
</dbReference>
<feature type="non-terminal residue" evidence="2">
    <location>
        <position position="1"/>
    </location>
</feature>
<dbReference type="EMBL" id="ATBP01002636">
    <property type="protein sequence ID" value="ETR65632.1"/>
    <property type="molecule type" value="Genomic_DNA"/>
</dbReference>
<dbReference type="InterPro" id="IPR047654">
    <property type="entry name" value="IS1634_transpos"/>
</dbReference>
<organism evidence="2 3">
    <name type="scientific">Candidatus Magnetoglobus multicellularis str. Araruama</name>
    <dbReference type="NCBI Taxonomy" id="890399"/>
    <lineage>
        <taxon>Bacteria</taxon>
        <taxon>Pseudomonadati</taxon>
        <taxon>Thermodesulfobacteriota</taxon>
        <taxon>Desulfobacteria</taxon>
        <taxon>Desulfobacterales</taxon>
        <taxon>Desulfobacteraceae</taxon>
        <taxon>Candidatus Magnetoglobus</taxon>
    </lineage>
</organism>
<dbReference type="GO" id="GO:0004803">
    <property type="term" value="F:transposase activity"/>
    <property type="evidence" value="ECO:0007669"/>
    <property type="project" value="InterPro"/>
</dbReference>
<protein>
    <submittedName>
        <fullName evidence="2">Transposase IS4 family protein</fullName>
    </submittedName>
</protein>
<evidence type="ECO:0000259" key="1">
    <source>
        <dbReference type="Pfam" id="PF01609"/>
    </source>
</evidence>
<accession>A0A1V1NSQ4</accession>
<dbReference type="Pfam" id="PF01609">
    <property type="entry name" value="DDE_Tnp_1"/>
    <property type="match status" value="1"/>
</dbReference>
<dbReference type="GO" id="GO:0006313">
    <property type="term" value="P:DNA transposition"/>
    <property type="evidence" value="ECO:0007669"/>
    <property type="project" value="InterPro"/>
</dbReference>
<sequence>STTRDIANLGNIKKFNSNDIDNIIDGLIRIFKSEKYALSDQVKILESLEHGSIIFWQKLWARVQLSETIKKLIKSKSNRIEIDVAKYIEMMVINRCADPLSKLATSRWIDRTCYKVMKGYHNLNMNVEYFYRSMDYLLSIKDDLELALYTKLKSLFSINVKLTFYDITSTFFHTESCPIGKKGFSRDHRQDKEQIVIGVVTSWEGYPIKHYVFEGNTKDEKTVINVVKQLKKEFHIEETTFVGDRGMITKLNLSTIENEGYSYIMGVKHRQSEIHEMLLYDDDNNKKLFEEYKNLQIHDTKLKIKDFILWKNHSKFY</sequence>
<dbReference type="InterPro" id="IPR002559">
    <property type="entry name" value="Transposase_11"/>
</dbReference>
<reference evidence="3" key="1">
    <citation type="submission" date="2012-11" db="EMBL/GenBank/DDBJ databases">
        <authorList>
            <person name="Lucero-Rivera Y.E."/>
            <person name="Tovar-Ramirez D."/>
        </authorList>
    </citation>
    <scope>NUCLEOTIDE SEQUENCE [LARGE SCALE GENOMIC DNA]</scope>
    <source>
        <strain evidence="3">Araruama</strain>
    </source>
</reference>
<dbReference type="PANTHER" id="PTHR34614">
    <property type="match status" value="1"/>
</dbReference>
<name>A0A1V1NSQ4_9BACT</name>
<evidence type="ECO:0000313" key="2">
    <source>
        <dbReference type="EMBL" id="ETR65632.1"/>
    </source>
</evidence>
<evidence type="ECO:0000313" key="3">
    <source>
        <dbReference type="Proteomes" id="UP000189670"/>
    </source>
</evidence>
<proteinExistence type="predicted"/>
<feature type="domain" description="Transposase IS4-like" evidence="1">
    <location>
        <begin position="185"/>
        <end position="275"/>
    </location>
</feature>
<dbReference type="AlphaFoldDB" id="A0A1V1NSQ4"/>
<dbReference type="GO" id="GO:0003677">
    <property type="term" value="F:DNA binding"/>
    <property type="evidence" value="ECO:0007669"/>
    <property type="project" value="InterPro"/>
</dbReference>
<dbReference type="PANTHER" id="PTHR34614:SF2">
    <property type="entry name" value="TRANSPOSASE IS4-LIKE DOMAIN-CONTAINING PROTEIN"/>
    <property type="match status" value="1"/>
</dbReference>